<name>A0A9W4TPX1_9ASCO</name>
<evidence type="ECO:0000256" key="5">
    <source>
        <dbReference type="SAM" id="Coils"/>
    </source>
</evidence>
<feature type="domain" description="J" evidence="6">
    <location>
        <begin position="33"/>
        <end position="103"/>
    </location>
</feature>
<dbReference type="SUPFAM" id="SSF102462">
    <property type="entry name" value="Peptidyl-tRNA hydrolase II"/>
    <property type="match status" value="1"/>
</dbReference>
<keyword evidence="8" id="KW-1185">Reference proteome</keyword>
<evidence type="ECO:0000256" key="4">
    <source>
        <dbReference type="ARBA" id="ARBA00048707"/>
    </source>
</evidence>
<dbReference type="SMART" id="SM00271">
    <property type="entry name" value="DnaJ"/>
    <property type="match status" value="1"/>
</dbReference>
<dbReference type="NCBIfam" id="TIGR00283">
    <property type="entry name" value="arch_pth2"/>
    <property type="match status" value="1"/>
</dbReference>
<organism evidence="7 8">
    <name type="scientific">Candida verbasci</name>
    <dbReference type="NCBI Taxonomy" id="1227364"/>
    <lineage>
        <taxon>Eukaryota</taxon>
        <taxon>Fungi</taxon>
        <taxon>Dikarya</taxon>
        <taxon>Ascomycota</taxon>
        <taxon>Saccharomycotina</taxon>
        <taxon>Pichiomycetes</taxon>
        <taxon>Debaryomycetaceae</taxon>
        <taxon>Candida/Lodderomyces clade</taxon>
        <taxon>Candida</taxon>
    </lineage>
</organism>
<dbReference type="SUPFAM" id="SSF46565">
    <property type="entry name" value="Chaperone J-domain"/>
    <property type="match status" value="1"/>
</dbReference>
<reference evidence="7" key="1">
    <citation type="submission" date="2022-12" db="EMBL/GenBank/DDBJ databases">
        <authorList>
            <person name="Brejova B."/>
        </authorList>
    </citation>
    <scope>NUCLEOTIDE SEQUENCE</scope>
</reference>
<dbReference type="AlphaFoldDB" id="A0A9W4TPX1"/>
<protein>
    <recommendedName>
        <fullName evidence="1">peptidyl-tRNA hydrolase</fullName>
        <ecNumber evidence="1">3.1.1.29</ecNumber>
    </recommendedName>
</protein>
<keyword evidence="5" id="KW-0175">Coiled coil</keyword>
<dbReference type="GO" id="GO:0005829">
    <property type="term" value="C:cytosol"/>
    <property type="evidence" value="ECO:0007669"/>
    <property type="project" value="TreeGrafter"/>
</dbReference>
<accession>A0A9W4TPX1</accession>
<evidence type="ECO:0000256" key="2">
    <source>
        <dbReference type="ARBA" id="ARBA00022801"/>
    </source>
</evidence>
<dbReference type="Gene3D" id="1.10.287.110">
    <property type="entry name" value="DnaJ domain"/>
    <property type="match status" value="1"/>
</dbReference>
<dbReference type="InterPro" id="IPR002833">
    <property type="entry name" value="PTH2"/>
</dbReference>
<evidence type="ECO:0000256" key="1">
    <source>
        <dbReference type="ARBA" id="ARBA00013260"/>
    </source>
</evidence>
<evidence type="ECO:0000313" key="8">
    <source>
        <dbReference type="Proteomes" id="UP001152885"/>
    </source>
</evidence>
<dbReference type="InterPro" id="IPR036869">
    <property type="entry name" value="J_dom_sf"/>
</dbReference>
<keyword evidence="2" id="KW-0378">Hydrolase</keyword>
<comment type="caution">
    <text evidence="7">The sequence shown here is derived from an EMBL/GenBank/DDBJ whole genome shotgun (WGS) entry which is preliminary data.</text>
</comment>
<evidence type="ECO:0000259" key="6">
    <source>
        <dbReference type="PROSITE" id="PS50076"/>
    </source>
</evidence>
<sequence length="357" mass="41093">MIVSHIDRILSIEENQINRNKEIDRILTCFKYDYFEILEIEPGNIANSDLLNIVKKIYRKKSLLIHPDKTDNPNAPTAFNLLKKAESILSNQETESNDYKEKQKLITIYQTVMKDNSDPKKIKSKVRSILEDELDQEQLEQYINQQKEIEKNQLQEKIKAERQLQKQFENKWEDERDLRVKNWRDYSSKIEKKKSGKKKKTKVLANYFNNVDIEDEEEEGDGLDVNSLALNDVPGDIKMTLVIRSDLKMSKGKVAAQCSHATLALYKKITNPDLDSYNPNMVKRWEYLNGQAKITLQVPNEEEMDILFAKAISLGINCYIVHDAGRTQIAAGSATVLGLGPAPKKVLDEVTGELKLY</sequence>
<gene>
    <name evidence="7" type="ORF">CANVERA_P0040</name>
</gene>
<dbReference type="CDD" id="cd06257">
    <property type="entry name" value="DnaJ"/>
    <property type="match status" value="1"/>
</dbReference>
<dbReference type="GO" id="GO:0004045">
    <property type="term" value="F:peptidyl-tRNA hydrolase activity"/>
    <property type="evidence" value="ECO:0007669"/>
    <property type="project" value="UniProtKB-EC"/>
</dbReference>
<dbReference type="InterPro" id="IPR001623">
    <property type="entry name" value="DnaJ_domain"/>
</dbReference>
<dbReference type="EMBL" id="CANTUO010000001">
    <property type="protein sequence ID" value="CAI5755524.1"/>
    <property type="molecule type" value="Genomic_DNA"/>
</dbReference>
<dbReference type="PANTHER" id="PTHR12649:SF11">
    <property type="entry name" value="PEPTIDYL-TRNA HYDROLASE 2, MITOCHONDRIAL"/>
    <property type="match status" value="1"/>
</dbReference>
<dbReference type="PANTHER" id="PTHR12649">
    <property type="entry name" value="PEPTIDYL-TRNA HYDROLASE 2"/>
    <property type="match status" value="1"/>
</dbReference>
<dbReference type="FunFam" id="3.40.1490.10:FF:000001">
    <property type="entry name" value="Peptidyl-tRNA hydrolase 2"/>
    <property type="match status" value="1"/>
</dbReference>
<dbReference type="Gene3D" id="3.40.1490.10">
    <property type="entry name" value="Bit1"/>
    <property type="match status" value="1"/>
</dbReference>
<proteinExistence type="inferred from homology"/>
<comment type="catalytic activity">
    <reaction evidence="4">
        <text>an N-acyl-L-alpha-aminoacyl-tRNA + H2O = an N-acyl-L-amino acid + a tRNA + H(+)</text>
        <dbReference type="Rhea" id="RHEA:54448"/>
        <dbReference type="Rhea" id="RHEA-COMP:10123"/>
        <dbReference type="Rhea" id="RHEA-COMP:13883"/>
        <dbReference type="ChEBI" id="CHEBI:15377"/>
        <dbReference type="ChEBI" id="CHEBI:15378"/>
        <dbReference type="ChEBI" id="CHEBI:59874"/>
        <dbReference type="ChEBI" id="CHEBI:78442"/>
        <dbReference type="ChEBI" id="CHEBI:138191"/>
        <dbReference type="EC" id="3.1.1.29"/>
    </reaction>
</comment>
<dbReference type="PROSITE" id="PS50076">
    <property type="entry name" value="DNAJ_2"/>
    <property type="match status" value="1"/>
</dbReference>
<evidence type="ECO:0000313" key="7">
    <source>
        <dbReference type="EMBL" id="CAI5755524.1"/>
    </source>
</evidence>
<comment type="similarity">
    <text evidence="3">Belongs to the PTH2 family.</text>
</comment>
<evidence type="ECO:0000256" key="3">
    <source>
        <dbReference type="ARBA" id="ARBA00038050"/>
    </source>
</evidence>
<dbReference type="Proteomes" id="UP001152885">
    <property type="component" value="Unassembled WGS sequence"/>
</dbReference>
<feature type="coiled-coil region" evidence="5">
    <location>
        <begin position="144"/>
        <end position="171"/>
    </location>
</feature>
<dbReference type="CDD" id="cd02430">
    <property type="entry name" value="PTH2"/>
    <property type="match status" value="1"/>
</dbReference>
<dbReference type="OrthoDB" id="1733656at2759"/>
<dbReference type="EC" id="3.1.1.29" evidence="1"/>
<dbReference type="Pfam" id="PF00226">
    <property type="entry name" value="DnaJ"/>
    <property type="match status" value="1"/>
</dbReference>
<dbReference type="Pfam" id="PF01981">
    <property type="entry name" value="PTH2"/>
    <property type="match status" value="1"/>
</dbReference>
<dbReference type="InterPro" id="IPR023476">
    <property type="entry name" value="Pep_tRNA_hydro_II_dom_sf"/>
</dbReference>